<dbReference type="InterPro" id="IPR003251">
    <property type="entry name" value="Rr_diiron-bd_dom"/>
</dbReference>
<dbReference type="OrthoDB" id="573482at2"/>
<comment type="caution">
    <text evidence="2">The sequence shown here is derived from an EMBL/GenBank/DDBJ whole genome shotgun (WGS) entry which is preliminary data.</text>
</comment>
<dbReference type="InterPro" id="IPR009078">
    <property type="entry name" value="Ferritin-like_SF"/>
</dbReference>
<organism evidence="2 3">
    <name type="scientific">Mesobacillus subterraneus</name>
    <dbReference type="NCBI Taxonomy" id="285983"/>
    <lineage>
        <taxon>Bacteria</taxon>
        <taxon>Bacillati</taxon>
        <taxon>Bacillota</taxon>
        <taxon>Bacilli</taxon>
        <taxon>Bacillales</taxon>
        <taxon>Bacillaceae</taxon>
        <taxon>Mesobacillus</taxon>
    </lineage>
</organism>
<dbReference type="CDD" id="cd00657">
    <property type="entry name" value="Ferritin_like"/>
    <property type="match status" value="1"/>
</dbReference>
<evidence type="ECO:0000313" key="3">
    <source>
        <dbReference type="Proteomes" id="UP000279911"/>
    </source>
</evidence>
<proteinExistence type="predicted"/>
<dbReference type="GO" id="GO:0046872">
    <property type="term" value="F:metal ion binding"/>
    <property type="evidence" value="ECO:0007669"/>
    <property type="project" value="InterPro"/>
</dbReference>
<protein>
    <submittedName>
        <fullName evidence="2">Ferritin-like domain-containing protein</fullName>
    </submittedName>
</protein>
<dbReference type="Pfam" id="PF03232">
    <property type="entry name" value="COQ7"/>
    <property type="match status" value="1"/>
</dbReference>
<dbReference type="Gene3D" id="1.20.5.420">
    <property type="entry name" value="Immunoglobulin FC, subunit C"/>
    <property type="match status" value="1"/>
</dbReference>
<dbReference type="Pfam" id="PF02915">
    <property type="entry name" value="Rubrerythrin"/>
    <property type="match status" value="1"/>
</dbReference>
<dbReference type="GO" id="GO:0016491">
    <property type="term" value="F:oxidoreductase activity"/>
    <property type="evidence" value="ECO:0007669"/>
    <property type="project" value="InterPro"/>
</dbReference>
<name>A0A3R9F064_9BACI</name>
<reference evidence="3" key="1">
    <citation type="submission" date="2018-12" db="EMBL/GenBank/DDBJ databases">
        <title>Bacillus chawlae sp. nov., Bacillus glennii sp. nov., and Bacillus saganii sp. nov. Isolated from the Vehicle Assembly Building at Kennedy Space Center where the Viking Spacecraft were Assembled.</title>
        <authorList>
            <person name="Seuylemezian A."/>
            <person name="Vaishampayan P."/>
        </authorList>
    </citation>
    <scope>NUCLEOTIDE SEQUENCE [LARGE SCALE GENOMIC DNA]</scope>
    <source>
        <strain evidence="3">DSM 13966</strain>
    </source>
</reference>
<accession>A0A3R9F064</accession>
<feature type="domain" description="Rubrerythrin diiron-binding" evidence="1">
    <location>
        <begin position="89"/>
        <end position="140"/>
    </location>
</feature>
<evidence type="ECO:0000259" key="1">
    <source>
        <dbReference type="Pfam" id="PF02915"/>
    </source>
</evidence>
<evidence type="ECO:0000313" key="2">
    <source>
        <dbReference type="EMBL" id="RSD26144.1"/>
    </source>
</evidence>
<dbReference type="Proteomes" id="UP000279911">
    <property type="component" value="Unassembled WGS sequence"/>
</dbReference>
<dbReference type="SUPFAM" id="SSF47240">
    <property type="entry name" value="Ferritin-like"/>
    <property type="match status" value="1"/>
</dbReference>
<dbReference type="Gene3D" id="1.20.120.660">
    <property type="entry name" value="IL-4 antagonist (De novo design) like domain"/>
    <property type="match status" value="1"/>
</dbReference>
<dbReference type="AlphaFoldDB" id="A0A3R9F064"/>
<gene>
    <name evidence="2" type="ORF">EJA10_15080</name>
</gene>
<dbReference type="EMBL" id="RSFW01000017">
    <property type="protein sequence ID" value="RSD26144.1"/>
    <property type="molecule type" value="Genomic_DNA"/>
</dbReference>
<sequence length="142" mass="16685">MYPYYNHYRQNQKLINDVAKAINGEYSATVCYAKLAAMAPNSEQRNQINEILNDEKRHLQQFTQIYTALTGRQPQMQITEECADTYLEGLEASLKDEQETTDFYLDIADEAADPMIKEVFRRAAHDEQNHAVWFLYFYVKEK</sequence>
<dbReference type="RefSeq" id="WP_125480846.1">
    <property type="nucleotide sequence ID" value="NZ_RSFW01000017.1"/>
</dbReference>